<evidence type="ECO:0000313" key="2">
    <source>
        <dbReference type="Proteomes" id="UP001293254"/>
    </source>
</evidence>
<sequence>MAIGRTHSFGSGLKSKILRMPLNETLNCMPTETPSSHIEMDVHNVDPDTCMPTDTPPSCVKLNVHNDDLELHDSPDIQFGYQEVMRQSTRPYMQPAWMRDFVCNSATLSPKSSNVACANKANTRFPCS</sequence>
<proteinExistence type="predicted"/>
<organism evidence="1 2">
    <name type="scientific">Sesamum alatum</name>
    <dbReference type="NCBI Taxonomy" id="300844"/>
    <lineage>
        <taxon>Eukaryota</taxon>
        <taxon>Viridiplantae</taxon>
        <taxon>Streptophyta</taxon>
        <taxon>Embryophyta</taxon>
        <taxon>Tracheophyta</taxon>
        <taxon>Spermatophyta</taxon>
        <taxon>Magnoliopsida</taxon>
        <taxon>eudicotyledons</taxon>
        <taxon>Gunneridae</taxon>
        <taxon>Pentapetalae</taxon>
        <taxon>asterids</taxon>
        <taxon>lamiids</taxon>
        <taxon>Lamiales</taxon>
        <taxon>Pedaliaceae</taxon>
        <taxon>Sesamum</taxon>
    </lineage>
</organism>
<reference evidence="1" key="2">
    <citation type="journal article" date="2024" name="Plant">
        <title>Genomic evolution and insights into agronomic trait innovations of Sesamum species.</title>
        <authorList>
            <person name="Miao H."/>
            <person name="Wang L."/>
            <person name="Qu L."/>
            <person name="Liu H."/>
            <person name="Sun Y."/>
            <person name="Le M."/>
            <person name="Wang Q."/>
            <person name="Wei S."/>
            <person name="Zheng Y."/>
            <person name="Lin W."/>
            <person name="Duan Y."/>
            <person name="Cao H."/>
            <person name="Xiong S."/>
            <person name="Wang X."/>
            <person name="Wei L."/>
            <person name="Li C."/>
            <person name="Ma Q."/>
            <person name="Ju M."/>
            <person name="Zhao R."/>
            <person name="Li G."/>
            <person name="Mu C."/>
            <person name="Tian Q."/>
            <person name="Mei H."/>
            <person name="Zhang T."/>
            <person name="Gao T."/>
            <person name="Zhang H."/>
        </authorList>
    </citation>
    <scope>NUCLEOTIDE SEQUENCE</scope>
    <source>
        <strain evidence="1">3651</strain>
    </source>
</reference>
<comment type="caution">
    <text evidence="1">The sequence shown here is derived from an EMBL/GenBank/DDBJ whole genome shotgun (WGS) entry which is preliminary data.</text>
</comment>
<dbReference type="Proteomes" id="UP001293254">
    <property type="component" value="Unassembled WGS sequence"/>
</dbReference>
<protein>
    <submittedName>
        <fullName evidence="1">Uncharacterized protein</fullName>
    </submittedName>
</protein>
<dbReference type="AlphaFoldDB" id="A0AAE1YF36"/>
<dbReference type="EMBL" id="JACGWO010000004">
    <property type="protein sequence ID" value="KAK4428954.1"/>
    <property type="molecule type" value="Genomic_DNA"/>
</dbReference>
<gene>
    <name evidence="1" type="ORF">Salat_1195400</name>
</gene>
<keyword evidence="2" id="KW-1185">Reference proteome</keyword>
<accession>A0AAE1YF36</accession>
<evidence type="ECO:0000313" key="1">
    <source>
        <dbReference type="EMBL" id="KAK4428954.1"/>
    </source>
</evidence>
<reference evidence="1" key="1">
    <citation type="submission" date="2020-06" db="EMBL/GenBank/DDBJ databases">
        <authorList>
            <person name="Li T."/>
            <person name="Hu X."/>
            <person name="Zhang T."/>
            <person name="Song X."/>
            <person name="Zhang H."/>
            <person name="Dai N."/>
            <person name="Sheng W."/>
            <person name="Hou X."/>
            <person name="Wei L."/>
        </authorList>
    </citation>
    <scope>NUCLEOTIDE SEQUENCE</scope>
    <source>
        <strain evidence="1">3651</strain>
        <tissue evidence="1">Leaf</tissue>
    </source>
</reference>
<name>A0AAE1YF36_9LAMI</name>